<accession>A0A0R1TUU2</accession>
<dbReference type="Pfam" id="PF07761">
    <property type="entry name" value="DUF1617"/>
    <property type="match status" value="1"/>
</dbReference>
<dbReference type="AlphaFoldDB" id="A0A0R1TUU2"/>
<evidence type="ECO:0008006" key="3">
    <source>
        <dbReference type="Google" id="ProtNLM"/>
    </source>
</evidence>
<dbReference type="EMBL" id="AZFT01000053">
    <property type="protein sequence ID" value="KRL83988.1"/>
    <property type="molecule type" value="Genomic_DNA"/>
</dbReference>
<organism evidence="1 2">
    <name type="scientific">Ligilactobacillus apodemi DSM 16634 = JCM 16172</name>
    <dbReference type="NCBI Taxonomy" id="1423724"/>
    <lineage>
        <taxon>Bacteria</taxon>
        <taxon>Bacillati</taxon>
        <taxon>Bacillota</taxon>
        <taxon>Bacilli</taxon>
        <taxon>Lactobacillales</taxon>
        <taxon>Lactobacillaceae</taxon>
        <taxon>Ligilactobacillus</taxon>
    </lineage>
</organism>
<sequence length="142" mass="16533">MNTVTFKNSELVHISNLLTSLKLSGKASRGRSKLVKLLAKKEQEYNDDFNEIRKPHILLDDSGQPIIQDDKVQFKTKEDRLQVNIELEELSNEQAVIDITEYKEKLDALYQALDSYPYELERMDAMAYDTLMDQLEESMEDK</sequence>
<keyword evidence="2" id="KW-1185">Reference proteome</keyword>
<dbReference type="Proteomes" id="UP000051324">
    <property type="component" value="Unassembled WGS sequence"/>
</dbReference>
<evidence type="ECO:0000313" key="2">
    <source>
        <dbReference type="Proteomes" id="UP000051324"/>
    </source>
</evidence>
<dbReference type="RefSeq" id="WP_025087900.1">
    <property type="nucleotide sequence ID" value="NZ_AZFT01000053.1"/>
</dbReference>
<dbReference type="OrthoDB" id="2296783at2"/>
<proteinExistence type="predicted"/>
<gene>
    <name evidence="1" type="ORF">FC32_GL001259</name>
</gene>
<dbReference type="PATRIC" id="fig|1423724.4.peg.1315"/>
<name>A0A0R1TUU2_9LACO</name>
<dbReference type="STRING" id="1423724.FC32_GL001259"/>
<protein>
    <recommendedName>
        <fullName evidence="3">DUF1617 family protein</fullName>
    </recommendedName>
</protein>
<reference evidence="1 2" key="1">
    <citation type="journal article" date="2015" name="Genome Announc.">
        <title>Expanding the biotechnology potential of lactobacilli through comparative genomics of 213 strains and associated genera.</title>
        <authorList>
            <person name="Sun Z."/>
            <person name="Harris H.M."/>
            <person name="McCann A."/>
            <person name="Guo C."/>
            <person name="Argimon S."/>
            <person name="Zhang W."/>
            <person name="Yang X."/>
            <person name="Jeffery I.B."/>
            <person name="Cooney J.C."/>
            <person name="Kagawa T.F."/>
            <person name="Liu W."/>
            <person name="Song Y."/>
            <person name="Salvetti E."/>
            <person name="Wrobel A."/>
            <person name="Rasinkangas P."/>
            <person name="Parkhill J."/>
            <person name="Rea M.C."/>
            <person name="O'Sullivan O."/>
            <person name="Ritari J."/>
            <person name="Douillard F.P."/>
            <person name="Paul Ross R."/>
            <person name="Yang R."/>
            <person name="Briner A.E."/>
            <person name="Felis G.E."/>
            <person name="de Vos W.M."/>
            <person name="Barrangou R."/>
            <person name="Klaenhammer T.R."/>
            <person name="Caufield P.W."/>
            <person name="Cui Y."/>
            <person name="Zhang H."/>
            <person name="O'Toole P.W."/>
        </authorList>
    </citation>
    <scope>NUCLEOTIDE SEQUENCE [LARGE SCALE GENOMIC DNA]</scope>
    <source>
        <strain evidence="1 2">DSM 16634</strain>
    </source>
</reference>
<dbReference type="InterPro" id="IPR011675">
    <property type="entry name" value="DUF1617"/>
</dbReference>
<dbReference type="eggNOG" id="ENOG5030BKF">
    <property type="taxonomic scope" value="Bacteria"/>
</dbReference>
<comment type="caution">
    <text evidence="1">The sequence shown here is derived from an EMBL/GenBank/DDBJ whole genome shotgun (WGS) entry which is preliminary data.</text>
</comment>
<evidence type="ECO:0000313" key="1">
    <source>
        <dbReference type="EMBL" id="KRL83988.1"/>
    </source>
</evidence>